<feature type="transmembrane region" description="Helical" evidence="1">
    <location>
        <begin position="42"/>
        <end position="63"/>
    </location>
</feature>
<keyword evidence="1" id="KW-0812">Transmembrane</keyword>
<gene>
    <name evidence="2" type="ORF">DFR79_10140</name>
</gene>
<evidence type="ECO:0000313" key="3">
    <source>
        <dbReference type="Proteomes" id="UP000295064"/>
    </source>
</evidence>
<protein>
    <submittedName>
        <fullName evidence="2">Uncharacterized protein</fullName>
    </submittedName>
</protein>
<evidence type="ECO:0000256" key="1">
    <source>
        <dbReference type="SAM" id="Phobius"/>
    </source>
</evidence>
<proteinExistence type="predicted"/>
<organism evidence="2 3">
    <name type="scientific">Halanaerobium saccharolyticum</name>
    <dbReference type="NCBI Taxonomy" id="43595"/>
    <lineage>
        <taxon>Bacteria</taxon>
        <taxon>Bacillati</taxon>
        <taxon>Bacillota</taxon>
        <taxon>Clostridia</taxon>
        <taxon>Halanaerobiales</taxon>
        <taxon>Halanaerobiaceae</taxon>
        <taxon>Halanaerobium</taxon>
    </lineage>
</organism>
<sequence length="65" mass="7673">MENKKLKKLRLFYTLVILLLVISAFAVPYTLLNSINLFRGAFLFWSLFALTVIFLTIKITGYWRE</sequence>
<dbReference type="Proteomes" id="UP000295064">
    <property type="component" value="Unassembled WGS sequence"/>
</dbReference>
<dbReference type="RefSeq" id="WP_133513485.1">
    <property type="nucleotide sequence ID" value="NZ_SNWX01000001.1"/>
</dbReference>
<evidence type="ECO:0000313" key="2">
    <source>
        <dbReference type="EMBL" id="TDO95041.1"/>
    </source>
</evidence>
<name>A0A4R6M1F2_9FIRM</name>
<reference evidence="2 3" key="1">
    <citation type="submission" date="2019-03" db="EMBL/GenBank/DDBJ databases">
        <title>Subsurface microbial communities from deep shales in Ohio and West Virginia, USA.</title>
        <authorList>
            <person name="Wrighton K."/>
        </authorList>
    </citation>
    <scope>NUCLEOTIDE SEQUENCE [LARGE SCALE GENOMIC DNA]</scope>
    <source>
        <strain evidence="2 3">MA284_T2</strain>
    </source>
</reference>
<dbReference type="AlphaFoldDB" id="A0A4R6M1F2"/>
<keyword evidence="1" id="KW-1133">Transmembrane helix</keyword>
<comment type="caution">
    <text evidence="2">The sequence shown here is derived from an EMBL/GenBank/DDBJ whole genome shotgun (WGS) entry which is preliminary data.</text>
</comment>
<accession>A0A4R6M1F2</accession>
<keyword evidence="1" id="KW-0472">Membrane</keyword>
<dbReference type="OrthoDB" id="1808939at2"/>
<dbReference type="EMBL" id="SNWX01000001">
    <property type="protein sequence ID" value="TDO95041.1"/>
    <property type="molecule type" value="Genomic_DNA"/>
</dbReference>